<dbReference type="SUPFAM" id="SSF53474">
    <property type="entry name" value="alpha/beta-Hydrolases"/>
    <property type="match status" value="1"/>
</dbReference>
<dbReference type="EMBL" id="JAPDDP010000098">
    <property type="protein sequence ID" value="MDA0185112.1"/>
    <property type="molecule type" value="Genomic_DNA"/>
</dbReference>
<evidence type="ECO:0000313" key="2">
    <source>
        <dbReference type="Proteomes" id="UP001147653"/>
    </source>
</evidence>
<feature type="non-terminal residue" evidence="1">
    <location>
        <position position="1"/>
    </location>
</feature>
<dbReference type="Proteomes" id="UP001147653">
    <property type="component" value="Unassembled WGS sequence"/>
</dbReference>
<keyword evidence="2" id="KW-1185">Reference proteome</keyword>
<reference evidence="1" key="1">
    <citation type="submission" date="2022-10" db="EMBL/GenBank/DDBJ databases">
        <title>The WGS of Solirubrobacter phytolaccae KCTC 29190.</title>
        <authorList>
            <person name="Jiang Z."/>
        </authorList>
    </citation>
    <scope>NUCLEOTIDE SEQUENCE</scope>
    <source>
        <strain evidence="1">KCTC 29190</strain>
    </source>
</reference>
<protein>
    <recommendedName>
        <fullName evidence="3">Alpha/beta hydrolase</fullName>
    </recommendedName>
</protein>
<dbReference type="Gene3D" id="3.40.50.1820">
    <property type="entry name" value="alpha/beta hydrolase"/>
    <property type="match status" value="1"/>
</dbReference>
<dbReference type="AlphaFoldDB" id="A0A9X3NP89"/>
<name>A0A9X3NP89_9ACTN</name>
<sequence>ARAAADWLARTLDAGGGLLRHPERVPYDAALRLVRAYAEAPGFDAVNTGMRAGRFTGLDEITVPLTLAWPEFDGLVSRPQHVPETAREVFLAGCGHMPTYDDPAAVARVLRAGAALS</sequence>
<gene>
    <name evidence="1" type="ORF">OJ997_32710</name>
</gene>
<organism evidence="1 2">
    <name type="scientific">Solirubrobacter phytolaccae</name>
    <dbReference type="NCBI Taxonomy" id="1404360"/>
    <lineage>
        <taxon>Bacteria</taxon>
        <taxon>Bacillati</taxon>
        <taxon>Actinomycetota</taxon>
        <taxon>Thermoleophilia</taxon>
        <taxon>Solirubrobacterales</taxon>
        <taxon>Solirubrobacteraceae</taxon>
        <taxon>Solirubrobacter</taxon>
    </lineage>
</organism>
<evidence type="ECO:0000313" key="1">
    <source>
        <dbReference type="EMBL" id="MDA0185112.1"/>
    </source>
</evidence>
<evidence type="ECO:0008006" key="3">
    <source>
        <dbReference type="Google" id="ProtNLM"/>
    </source>
</evidence>
<accession>A0A9X3NP89</accession>
<comment type="caution">
    <text evidence="1">The sequence shown here is derived from an EMBL/GenBank/DDBJ whole genome shotgun (WGS) entry which is preliminary data.</text>
</comment>
<dbReference type="InterPro" id="IPR029058">
    <property type="entry name" value="AB_hydrolase_fold"/>
</dbReference>
<proteinExistence type="predicted"/>
<dbReference type="RefSeq" id="WP_270029594.1">
    <property type="nucleotide sequence ID" value="NZ_JAPDDP010000098.1"/>
</dbReference>